<feature type="transmembrane region" description="Helical" evidence="7">
    <location>
        <begin position="21"/>
        <end position="41"/>
    </location>
</feature>
<proteinExistence type="inferred from homology"/>
<dbReference type="OrthoDB" id="9773088at2"/>
<accession>A0A4R4WKJ1</accession>
<evidence type="ECO:0000313" key="9">
    <source>
        <dbReference type="EMBL" id="TDD16943.1"/>
    </source>
</evidence>
<gene>
    <name evidence="9" type="ORF">E1218_28865</name>
</gene>
<evidence type="ECO:0000256" key="5">
    <source>
        <dbReference type="ARBA" id="ARBA00022989"/>
    </source>
</evidence>
<evidence type="ECO:0000256" key="2">
    <source>
        <dbReference type="ARBA" id="ARBA00006683"/>
    </source>
</evidence>
<dbReference type="InterPro" id="IPR003856">
    <property type="entry name" value="LPS_length_determ_N"/>
</dbReference>
<evidence type="ECO:0000256" key="3">
    <source>
        <dbReference type="ARBA" id="ARBA00022475"/>
    </source>
</evidence>
<feature type="domain" description="Polysaccharide chain length determinant N-terminal" evidence="8">
    <location>
        <begin position="15"/>
        <end position="87"/>
    </location>
</feature>
<comment type="similarity">
    <text evidence="2">Belongs to the CpsC/CapA family.</text>
</comment>
<dbReference type="PANTHER" id="PTHR32309">
    <property type="entry name" value="TYROSINE-PROTEIN KINASE"/>
    <property type="match status" value="1"/>
</dbReference>
<evidence type="ECO:0000256" key="7">
    <source>
        <dbReference type="SAM" id="Phobius"/>
    </source>
</evidence>
<dbReference type="Proteomes" id="UP000295172">
    <property type="component" value="Unassembled WGS sequence"/>
</dbReference>
<comment type="subcellular location">
    <subcellularLocation>
        <location evidence="1">Cell membrane</location>
        <topology evidence="1">Multi-pass membrane protein</topology>
    </subcellularLocation>
</comment>
<dbReference type="Gene3D" id="3.40.50.300">
    <property type="entry name" value="P-loop containing nucleotide triphosphate hydrolases"/>
    <property type="match status" value="1"/>
</dbReference>
<dbReference type="InterPro" id="IPR050445">
    <property type="entry name" value="Bact_polysacc_biosynth/exp"/>
</dbReference>
<evidence type="ECO:0000259" key="8">
    <source>
        <dbReference type="Pfam" id="PF02706"/>
    </source>
</evidence>
<sequence>MATTIEQGRFEPTVFGAMRRYRLMVAVITVLVAAAAVGHSLTQTEVYRAYATITVPQSALAQGDSREQYFDSQVLLLQSQDVADRAVRIANAGLNDTVLSIRHFAGEGKSLEITPPEGAQPGAFGATIVAVTFTWPGARVAQTGANAFLQAFDEARSAAIAAQGAEEVAALERAIRDTRTAGQLTDLQNQRTQTLVQLQLDLATHPTIAWAAEPQVPINGNSKRAGAIGVVAGLMLGGALAYLRATRRRRLDDRLDPVAIYDAPLIGDIPPAGPKQLLSGLATATDPLPMAADPQSPAAEAFRFTAGSVERIRAARDDRLAVVFVSADSDTERSKVVANVALAVAESGTPVLAVDADATEGSLTGLLLPGSPQGDGFEQVVAGCRPVSDCVETSPLNADVTVLRAGPARLSRTTGAAYAEAVDKLIAEAKSSFELVLIDSPSPLRLANAVDLVQDSDAAVVVLRSGESVQDHVRMVERLDQVESDLVGYVYRRTGRGPKFVRRLLERNARRPEYPVPARQFAFQAAKNARGSRG</sequence>
<evidence type="ECO:0000256" key="6">
    <source>
        <dbReference type="ARBA" id="ARBA00023136"/>
    </source>
</evidence>
<evidence type="ECO:0000313" key="10">
    <source>
        <dbReference type="Proteomes" id="UP000295172"/>
    </source>
</evidence>
<keyword evidence="4 7" id="KW-0812">Transmembrane</keyword>
<dbReference type="SUPFAM" id="SSF52540">
    <property type="entry name" value="P-loop containing nucleoside triphosphate hydrolases"/>
    <property type="match status" value="1"/>
</dbReference>
<dbReference type="RefSeq" id="WP_132325889.1">
    <property type="nucleotide sequence ID" value="NZ_SMKR01000164.1"/>
</dbReference>
<dbReference type="Pfam" id="PF02706">
    <property type="entry name" value="Wzz"/>
    <property type="match status" value="1"/>
</dbReference>
<dbReference type="GO" id="GO:0004713">
    <property type="term" value="F:protein tyrosine kinase activity"/>
    <property type="evidence" value="ECO:0007669"/>
    <property type="project" value="TreeGrafter"/>
</dbReference>
<comment type="caution">
    <text evidence="9">The sequence shown here is derived from an EMBL/GenBank/DDBJ whole genome shotgun (WGS) entry which is preliminary data.</text>
</comment>
<dbReference type="AlphaFoldDB" id="A0A4R4WKJ1"/>
<keyword evidence="10" id="KW-1185">Reference proteome</keyword>
<keyword evidence="5 7" id="KW-1133">Transmembrane helix</keyword>
<protein>
    <recommendedName>
        <fullName evidence="8">Polysaccharide chain length determinant N-terminal domain-containing protein</fullName>
    </recommendedName>
</protein>
<dbReference type="InterPro" id="IPR027417">
    <property type="entry name" value="P-loop_NTPase"/>
</dbReference>
<reference evidence="9 10" key="1">
    <citation type="submission" date="2019-02" db="EMBL/GenBank/DDBJ databases">
        <title>Draft genome sequences of novel Actinobacteria.</title>
        <authorList>
            <person name="Sahin N."/>
            <person name="Ay H."/>
            <person name="Saygin H."/>
        </authorList>
    </citation>
    <scope>NUCLEOTIDE SEQUENCE [LARGE SCALE GENOMIC DNA]</scope>
    <source>
        <strain evidence="9 10">16K104</strain>
    </source>
</reference>
<dbReference type="GO" id="GO:0005886">
    <property type="term" value="C:plasma membrane"/>
    <property type="evidence" value="ECO:0007669"/>
    <property type="project" value="UniProtKB-SubCell"/>
</dbReference>
<dbReference type="EMBL" id="SMKR01000164">
    <property type="protein sequence ID" value="TDD16943.1"/>
    <property type="molecule type" value="Genomic_DNA"/>
</dbReference>
<organism evidence="9 10">
    <name type="scientific">Kribbella turkmenica</name>
    <dbReference type="NCBI Taxonomy" id="2530375"/>
    <lineage>
        <taxon>Bacteria</taxon>
        <taxon>Bacillati</taxon>
        <taxon>Actinomycetota</taxon>
        <taxon>Actinomycetes</taxon>
        <taxon>Propionibacteriales</taxon>
        <taxon>Kribbellaceae</taxon>
        <taxon>Kribbella</taxon>
    </lineage>
</organism>
<keyword evidence="3" id="KW-1003">Cell membrane</keyword>
<evidence type="ECO:0000256" key="1">
    <source>
        <dbReference type="ARBA" id="ARBA00004651"/>
    </source>
</evidence>
<name>A0A4R4WKJ1_9ACTN</name>
<evidence type="ECO:0000256" key="4">
    <source>
        <dbReference type="ARBA" id="ARBA00022692"/>
    </source>
</evidence>
<keyword evidence="6 7" id="KW-0472">Membrane</keyword>
<dbReference type="PANTHER" id="PTHR32309:SF31">
    <property type="entry name" value="CAPSULAR EXOPOLYSACCHARIDE FAMILY"/>
    <property type="match status" value="1"/>
</dbReference>